<protein>
    <submittedName>
        <fullName evidence="2">DUF397 domain-containing protein</fullName>
    </submittedName>
</protein>
<evidence type="ECO:0000259" key="1">
    <source>
        <dbReference type="Pfam" id="PF04149"/>
    </source>
</evidence>
<evidence type="ECO:0000313" key="3">
    <source>
        <dbReference type="Proteomes" id="UP001431429"/>
    </source>
</evidence>
<evidence type="ECO:0000313" key="2">
    <source>
        <dbReference type="EMBL" id="MCM2393518.1"/>
    </source>
</evidence>
<feature type="domain" description="DUF397" evidence="1">
    <location>
        <begin position="15"/>
        <end position="66"/>
    </location>
</feature>
<keyword evidence="3" id="KW-1185">Reference proteome</keyword>
<accession>A0ABT0V1S9</accession>
<gene>
    <name evidence="2" type="ORF">NBG84_35480</name>
</gene>
<dbReference type="InterPro" id="IPR007278">
    <property type="entry name" value="DUF397"/>
</dbReference>
<dbReference type="EMBL" id="JAMQAW010000078">
    <property type="protein sequence ID" value="MCM2393518.1"/>
    <property type="molecule type" value="Genomic_DNA"/>
</dbReference>
<dbReference type="RefSeq" id="WP_250923816.1">
    <property type="nucleotide sequence ID" value="NZ_JAMQAW010000078.1"/>
</dbReference>
<dbReference type="Proteomes" id="UP001431429">
    <property type="component" value="Unassembled WGS sequence"/>
</dbReference>
<comment type="caution">
    <text evidence="2">The sequence shown here is derived from an EMBL/GenBank/DDBJ whole genome shotgun (WGS) entry which is preliminary data.</text>
</comment>
<name>A0ABT0V1S9_9ACTN</name>
<dbReference type="Pfam" id="PF04149">
    <property type="entry name" value="DUF397"/>
    <property type="match status" value="1"/>
</dbReference>
<sequence>MNRQHPPLPHPSAITWTVSSYSGGGGNCVQAAPHPHATGFILLGDSKQPHQAPLTIRHSTWNAFLHTTVQQPPTTA</sequence>
<proteinExistence type="predicted"/>
<reference evidence="2" key="1">
    <citation type="submission" date="2022-06" db="EMBL/GenBank/DDBJ databases">
        <title>Genome public.</title>
        <authorList>
            <person name="Sun Q."/>
        </authorList>
    </citation>
    <scope>NUCLEOTIDE SEQUENCE</scope>
    <source>
        <strain evidence="2">CWNU-1</strain>
    </source>
</reference>
<organism evidence="2 3">
    <name type="scientific">Streptomyces albipurpureus</name>
    <dbReference type="NCBI Taxonomy" id="2897419"/>
    <lineage>
        <taxon>Bacteria</taxon>
        <taxon>Bacillati</taxon>
        <taxon>Actinomycetota</taxon>
        <taxon>Actinomycetes</taxon>
        <taxon>Kitasatosporales</taxon>
        <taxon>Streptomycetaceae</taxon>
        <taxon>Streptomyces</taxon>
    </lineage>
</organism>